<comment type="caution">
    <text evidence="3">The sequence shown here is derived from an EMBL/GenBank/DDBJ whole genome shotgun (WGS) entry which is preliminary data.</text>
</comment>
<accession>A0AA88LBE2</accession>
<feature type="region of interest" description="Disordered" evidence="1">
    <location>
        <begin position="49"/>
        <end position="83"/>
    </location>
</feature>
<keyword evidence="2" id="KW-1133">Transmembrane helix</keyword>
<evidence type="ECO:0000313" key="3">
    <source>
        <dbReference type="EMBL" id="KAK2724197.1"/>
    </source>
</evidence>
<evidence type="ECO:0000256" key="2">
    <source>
        <dbReference type="SAM" id="Phobius"/>
    </source>
</evidence>
<proteinExistence type="predicted"/>
<dbReference type="Proteomes" id="UP001187531">
    <property type="component" value="Unassembled WGS sequence"/>
</dbReference>
<keyword evidence="2" id="KW-0472">Membrane</keyword>
<gene>
    <name evidence="3" type="ORF">QYM36_000903</name>
</gene>
<protein>
    <submittedName>
        <fullName evidence="3">Uncharacterized protein</fullName>
    </submittedName>
</protein>
<feature type="transmembrane region" description="Helical" evidence="2">
    <location>
        <begin position="12"/>
        <end position="34"/>
    </location>
</feature>
<organism evidence="3 4">
    <name type="scientific">Artemia franciscana</name>
    <name type="common">Brine shrimp</name>
    <name type="synonym">Artemia sanfranciscana</name>
    <dbReference type="NCBI Taxonomy" id="6661"/>
    <lineage>
        <taxon>Eukaryota</taxon>
        <taxon>Metazoa</taxon>
        <taxon>Ecdysozoa</taxon>
        <taxon>Arthropoda</taxon>
        <taxon>Crustacea</taxon>
        <taxon>Branchiopoda</taxon>
        <taxon>Anostraca</taxon>
        <taxon>Artemiidae</taxon>
        <taxon>Artemia</taxon>
    </lineage>
</organism>
<evidence type="ECO:0000256" key="1">
    <source>
        <dbReference type="SAM" id="MobiDB-lite"/>
    </source>
</evidence>
<reference evidence="3" key="1">
    <citation type="submission" date="2023-07" db="EMBL/GenBank/DDBJ databases">
        <title>Chromosome-level genome assembly of Artemia franciscana.</title>
        <authorList>
            <person name="Jo E."/>
        </authorList>
    </citation>
    <scope>NUCLEOTIDE SEQUENCE</scope>
    <source>
        <tissue evidence="3">Whole body</tissue>
    </source>
</reference>
<dbReference type="EMBL" id="JAVRJZ010000003">
    <property type="protein sequence ID" value="KAK2724197.1"/>
    <property type="molecule type" value="Genomic_DNA"/>
</dbReference>
<keyword evidence="4" id="KW-1185">Reference proteome</keyword>
<name>A0AA88LBE2_ARTSF</name>
<keyword evidence="2" id="KW-0812">Transmembrane</keyword>
<evidence type="ECO:0000313" key="4">
    <source>
        <dbReference type="Proteomes" id="UP001187531"/>
    </source>
</evidence>
<dbReference type="AlphaFoldDB" id="A0AA88LBE2"/>
<sequence length="83" mass="8460">MTGLTDQPEQVVYLVSLGIWVEISSLLYGGMAIGPGVLRARGDMNACSGDDGSKSAHGKGVVPNGKTFPAPNNGLLKMGLGEG</sequence>